<organism evidence="1 2">
    <name type="scientific">Gemmobacter fulvus</name>
    <dbReference type="NCBI Taxonomy" id="2840474"/>
    <lineage>
        <taxon>Bacteria</taxon>
        <taxon>Pseudomonadati</taxon>
        <taxon>Pseudomonadota</taxon>
        <taxon>Alphaproteobacteria</taxon>
        <taxon>Rhodobacterales</taxon>
        <taxon>Paracoccaceae</taxon>
        <taxon>Gemmobacter</taxon>
    </lineage>
</organism>
<proteinExistence type="predicted"/>
<accession>A0A975P9A9</accession>
<dbReference type="AlphaFoldDB" id="A0A975P9A9"/>
<dbReference type="Proteomes" id="UP000679352">
    <property type="component" value="Chromosome"/>
</dbReference>
<gene>
    <name evidence="1" type="ORF">KM031_07975</name>
</gene>
<dbReference type="RefSeq" id="WP_215506387.1">
    <property type="nucleotide sequence ID" value="NZ_CP076361.1"/>
</dbReference>
<dbReference type="KEGG" id="gfu:KM031_07975"/>
<reference evidence="1" key="1">
    <citation type="submission" date="2021-06" db="EMBL/GenBank/DDBJ databases">
        <title>Direct submission.</title>
        <authorList>
            <person name="Lee C.-S."/>
            <person name="Jin L."/>
        </authorList>
    </citation>
    <scope>NUCLEOTIDE SEQUENCE</scope>
    <source>
        <strain evidence="1">Con5</strain>
    </source>
</reference>
<evidence type="ECO:0000313" key="1">
    <source>
        <dbReference type="EMBL" id="QWK91782.1"/>
    </source>
</evidence>
<evidence type="ECO:0000313" key="2">
    <source>
        <dbReference type="Proteomes" id="UP000679352"/>
    </source>
</evidence>
<keyword evidence="2" id="KW-1185">Reference proteome</keyword>
<name>A0A975P9A9_9RHOB</name>
<dbReference type="EMBL" id="CP076361">
    <property type="protein sequence ID" value="QWK91782.1"/>
    <property type="molecule type" value="Genomic_DNA"/>
</dbReference>
<dbReference type="InterPro" id="IPR027417">
    <property type="entry name" value="P-loop_NTPase"/>
</dbReference>
<sequence>MAHLREMIIISSPRNGTNFYCECVRQIEGALGLFEIFNPSAVFGVREPPLLAHFAEALGHDIDGARDKRLVAFFKQDPLQAVNLLRSYADAQGASLISYKVFPRQLPPEQLSALMARENVSVSFLTRRRLDVYVSYCKAQTHKSWANQDTTDLRVRVDADAFLEWSKANDAWFADRLADVTALGLPYRIWDYEQDVNVGKAALMQELALHLADLGTGAKLPDQIRKPGFIRQDKAARPFDRVENGAELRAALHAAKQLRYALGTPLIGDDAQPGVAA</sequence>
<protein>
    <submittedName>
        <fullName evidence="1">Uncharacterized protein</fullName>
    </submittedName>
</protein>
<dbReference type="Gene3D" id="3.40.50.300">
    <property type="entry name" value="P-loop containing nucleotide triphosphate hydrolases"/>
    <property type="match status" value="1"/>
</dbReference>